<dbReference type="EMBL" id="CM023477">
    <property type="protein sequence ID" value="KAH7936645.1"/>
    <property type="molecule type" value="Genomic_DNA"/>
</dbReference>
<reference evidence="1" key="1">
    <citation type="submission" date="2020-05" db="EMBL/GenBank/DDBJ databases">
        <title>Large-scale comparative analyses of tick genomes elucidate their genetic diversity and vector capacities.</title>
        <authorList>
            <person name="Jia N."/>
            <person name="Wang J."/>
            <person name="Shi W."/>
            <person name="Du L."/>
            <person name="Sun Y."/>
            <person name="Zhan W."/>
            <person name="Jiang J."/>
            <person name="Wang Q."/>
            <person name="Zhang B."/>
            <person name="Ji P."/>
            <person name="Sakyi L.B."/>
            <person name="Cui X."/>
            <person name="Yuan T."/>
            <person name="Jiang B."/>
            <person name="Yang W."/>
            <person name="Lam T.T.-Y."/>
            <person name="Chang Q."/>
            <person name="Ding S."/>
            <person name="Wang X."/>
            <person name="Zhu J."/>
            <person name="Ruan X."/>
            <person name="Zhao L."/>
            <person name="Wei J."/>
            <person name="Que T."/>
            <person name="Du C."/>
            <person name="Cheng J."/>
            <person name="Dai P."/>
            <person name="Han X."/>
            <person name="Huang E."/>
            <person name="Gao Y."/>
            <person name="Liu J."/>
            <person name="Shao H."/>
            <person name="Ye R."/>
            <person name="Li L."/>
            <person name="Wei W."/>
            <person name="Wang X."/>
            <person name="Wang C."/>
            <person name="Yang T."/>
            <person name="Huo Q."/>
            <person name="Li W."/>
            <person name="Guo W."/>
            <person name="Chen H."/>
            <person name="Zhou L."/>
            <person name="Ni X."/>
            <person name="Tian J."/>
            <person name="Zhou Y."/>
            <person name="Sheng Y."/>
            <person name="Liu T."/>
            <person name="Pan Y."/>
            <person name="Xia L."/>
            <person name="Li J."/>
            <person name="Zhao F."/>
            <person name="Cao W."/>
        </authorList>
    </citation>
    <scope>NUCLEOTIDE SEQUENCE</scope>
    <source>
        <strain evidence="1">Dsil-2018</strain>
    </source>
</reference>
<gene>
    <name evidence="1" type="ORF">HPB49_002010</name>
</gene>
<protein>
    <submittedName>
        <fullName evidence="1">Uncharacterized protein</fullName>
    </submittedName>
</protein>
<proteinExistence type="predicted"/>
<name>A0ACB8C717_DERSI</name>
<evidence type="ECO:0000313" key="2">
    <source>
        <dbReference type="Proteomes" id="UP000821865"/>
    </source>
</evidence>
<accession>A0ACB8C717</accession>
<organism evidence="1 2">
    <name type="scientific">Dermacentor silvarum</name>
    <name type="common">Tick</name>
    <dbReference type="NCBI Taxonomy" id="543639"/>
    <lineage>
        <taxon>Eukaryota</taxon>
        <taxon>Metazoa</taxon>
        <taxon>Ecdysozoa</taxon>
        <taxon>Arthropoda</taxon>
        <taxon>Chelicerata</taxon>
        <taxon>Arachnida</taxon>
        <taxon>Acari</taxon>
        <taxon>Parasitiformes</taxon>
        <taxon>Ixodida</taxon>
        <taxon>Ixodoidea</taxon>
        <taxon>Ixodidae</taxon>
        <taxon>Rhipicephalinae</taxon>
        <taxon>Dermacentor</taxon>
    </lineage>
</organism>
<dbReference type="Proteomes" id="UP000821865">
    <property type="component" value="Chromosome 8"/>
</dbReference>
<evidence type="ECO:0000313" key="1">
    <source>
        <dbReference type="EMBL" id="KAH7936645.1"/>
    </source>
</evidence>
<keyword evidence="2" id="KW-1185">Reference proteome</keyword>
<sequence length="237" mass="27426">MPETTVLRIVSAVWWIAIVVLMNAFTGQMRACLLVKSERPRINTLADVAARPHLKVYILKNTVATRYLESSQGEAEKTVWSMIRRHGTDLYGLLRYSDEMLTEVVQEKAAGHFCEDGPTGEFYFGTETMYNLMPGGYMNRGLNYSLRRRIKRIATALQESGIVELKYTKAMSPIERCSINEEEEQLKMQDMMSVFYLYAAFIIACIFVFVAELITSRRIHGVRYTRRIQQIKRRVAW</sequence>
<comment type="caution">
    <text evidence="1">The sequence shown here is derived from an EMBL/GenBank/DDBJ whole genome shotgun (WGS) entry which is preliminary data.</text>
</comment>